<proteinExistence type="inferred from homology"/>
<name>F5RG28_METUF</name>
<dbReference type="EMBL" id="AFHG01000057">
    <property type="protein sequence ID" value="EGK70516.1"/>
    <property type="molecule type" value="Genomic_DNA"/>
</dbReference>
<keyword evidence="2" id="KW-0175">Coiled coil</keyword>
<evidence type="ECO:0000256" key="2">
    <source>
        <dbReference type="SAM" id="Coils"/>
    </source>
</evidence>
<comment type="caution">
    <text evidence="4">The sequence shown here is derived from an EMBL/GenBank/DDBJ whole genome shotgun (WGS) entry which is preliminary data.</text>
</comment>
<accession>F5RG28</accession>
<dbReference type="SUPFAM" id="SSF56954">
    <property type="entry name" value="Outer membrane efflux proteins (OEP)"/>
    <property type="match status" value="1"/>
</dbReference>
<dbReference type="AlphaFoldDB" id="F5RG28"/>
<reference evidence="4 5" key="1">
    <citation type="journal article" date="2011" name="J. Bacteriol.">
        <title>Genome sequence of Methyloversatilis universalis FAM5T, a methylotrophic representative of the order Rhodocyclales.</title>
        <authorList>
            <person name="Kittichotirat W."/>
            <person name="Good N.M."/>
            <person name="Hall R."/>
            <person name="Bringel F."/>
            <person name="Lajus A."/>
            <person name="Medigue C."/>
            <person name="Smalley N.E."/>
            <person name="Beck D."/>
            <person name="Bumgarner R."/>
            <person name="Vuilleumier S."/>
            <person name="Kalyuzhnaya M.G."/>
        </authorList>
    </citation>
    <scope>NUCLEOTIDE SEQUENCE [LARGE SCALE GENOMIC DNA]</scope>
    <source>
        <strain evidence="5">ATCC BAA-1314 / JCM 13912 / FAM5</strain>
    </source>
</reference>
<evidence type="ECO:0000256" key="1">
    <source>
        <dbReference type="ARBA" id="ARBA00007613"/>
    </source>
</evidence>
<feature type="region of interest" description="Disordered" evidence="3">
    <location>
        <begin position="55"/>
        <end position="76"/>
    </location>
</feature>
<dbReference type="Gene3D" id="1.20.1600.10">
    <property type="entry name" value="Outer membrane efflux proteins (OEP)"/>
    <property type="match status" value="1"/>
</dbReference>
<keyword evidence="5" id="KW-1185">Reference proteome</keyword>
<dbReference type="Pfam" id="PF02321">
    <property type="entry name" value="OEP"/>
    <property type="match status" value="2"/>
</dbReference>
<evidence type="ECO:0000256" key="3">
    <source>
        <dbReference type="SAM" id="MobiDB-lite"/>
    </source>
</evidence>
<feature type="coiled-coil region" evidence="2">
    <location>
        <begin position="297"/>
        <end position="324"/>
    </location>
</feature>
<protein>
    <submittedName>
        <fullName evidence="4">Outer membrane protein of the copper-transporting efflux system CusCFBA</fullName>
    </submittedName>
</protein>
<sequence>MAAIGLCTHAAGAAERYTLDQLKSLALQSNASLGAARADIDVSRADTLTARAYPNPELEVSGGDRSARGPGLAPGSLGSITVTQRFDYPSQRDARLRVAEAGVLSAQSGALSYEVDLLARLKQAFYAVIRHQSELRAAREDLELARAIRNRVEVRVNTGEAPRYELIKADTELLNAQKNADSAELRIAQAKARLRALTGGALPMDYELDGALASEVALPPLAQMREDMLSRNPDIARLRAEIDRANQQLELERLRRMPDLSFKLGHDRDPEYDANRIGVAVTVPLFDRRQGPIAQASAQAERNRMALEGRVFELERQLDAAYRQYELSRTQVVALESGILREAEAALKVAEAAYKFGERGILDFLDAQRVFRAARNELISARYELINAVAEIERLGAVR</sequence>
<dbReference type="PANTHER" id="PTHR30203">
    <property type="entry name" value="OUTER MEMBRANE CATION EFFLUX PROTEIN"/>
    <property type="match status" value="1"/>
</dbReference>
<dbReference type="InterPro" id="IPR003423">
    <property type="entry name" value="OMP_efflux"/>
</dbReference>
<dbReference type="InterPro" id="IPR010131">
    <property type="entry name" value="MdtP/NodT-like"/>
</dbReference>
<dbReference type="eggNOG" id="COG1538">
    <property type="taxonomic scope" value="Bacteria"/>
</dbReference>
<organism evidence="4 5">
    <name type="scientific">Methyloversatilis universalis (strain ATCC BAA-1314 / DSM 25237 / JCM 13912 / CCUG 52030 / FAM5)</name>
    <dbReference type="NCBI Taxonomy" id="1000565"/>
    <lineage>
        <taxon>Bacteria</taxon>
        <taxon>Pseudomonadati</taxon>
        <taxon>Pseudomonadota</taxon>
        <taxon>Betaproteobacteria</taxon>
        <taxon>Nitrosomonadales</taxon>
        <taxon>Sterolibacteriaceae</taxon>
        <taxon>Methyloversatilis</taxon>
    </lineage>
</organism>
<gene>
    <name evidence="4" type="ORF">METUNv1_03423</name>
</gene>
<evidence type="ECO:0000313" key="4">
    <source>
        <dbReference type="EMBL" id="EGK70516.1"/>
    </source>
</evidence>
<dbReference type="STRING" id="1000565.METUNv1_03423"/>
<dbReference type="GO" id="GO:0015562">
    <property type="term" value="F:efflux transmembrane transporter activity"/>
    <property type="evidence" value="ECO:0007669"/>
    <property type="project" value="InterPro"/>
</dbReference>
<dbReference type="PANTHER" id="PTHR30203:SF24">
    <property type="entry name" value="BLR4935 PROTEIN"/>
    <property type="match status" value="1"/>
</dbReference>
<evidence type="ECO:0000313" key="5">
    <source>
        <dbReference type="Proteomes" id="UP000005019"/>
    </source>
</evidence>
<comment type="similarity">
    <text evidence="1">Belongs to the outer membrane factor (OMF) (TC 1.B.17) family.</text>
</comment>
<dbReference type="OrthoDB" id="9772909at2"/>
<feature type="coiled-coil region" evidence="2">
    <location>
        <begin position="135"/>
        <end position="193"/>
    </location>
</feature>
<dbReference type="Proteomes" id="UP000005019">
    <property type="component" value="Unassembled WGS sequence"/>
</dbReference>